<dbReference type="Pfam" id="PF06707">
    <property type="entry name" value="DUF1194"/>
    <property type="match status" value="1"/>
</dbReference>
<accession>A0ABW5DJ12</accession>
<feature type="chain" id="PRO_5045183026" evidence="1">
    <location>
        <begin position="25"/>
        <end position="272"/>
    </location>
</feature>
<comment type="caution">
    <text evidence="2">The sequence shown here is derived from an EMBL/GenBank/DDBJ whole genome shotgun (WGS) entry which is preliminary data.</text>
</comment>
<organism evidence="2 3">
    <name type="scientific">Chelativorans composti</name>
    <dbReference type="NCBI Taxonomy" id="768533"/>
    <lineage>
        <taxon>Bacteria</taxon>
        <taxon>Pseudomonadati</taxon>
        <taxon>Pseudomonadota</taxon>
        <taxon>Alphaproteobacteria</taxon>
        <taxon>Hyphomicrobiales</taxon>
        <taxon>Phyllobacteriaceae</taxon>
        <taxon>Chelativorans</taxon>
    </lineage>
</organism>
<reference evidence="3" key="1">
    <citation type="journal article" date="2019" name="Int. J. Syst. Evol. Microbiol.">
        <title>The Global Catalogue of Microorganisms (GCM) 10K type strain sequencing project: providing services to taxonomists for standard genome sequencing and annotation.</title>
        <authorList>
            <consortium name="The Broad Institute Genomics Platform"/>
            <consortium name="The Broad Institute Genome Sequencing Center for Infectious Disease"/>
            <person name="Wu L."/>
            <person name="Ma J."/>
        </authorList>
    </citation>
    <scope>NUCLEOTIDE SEQUENCE [LARGE SCALE GENOMIC DNA]</scope>
    <source>
        <strain evidence="3">KCTC 23707</strain>
    </source>
</reference>
<evidence type="ECO:0000313" key="3">
    <source>
        <dbReference type="Proteomes" id="UP001597373"/>
    </source>
</evidence>
<feature type="signal peptide" evidence="1">
    <location>
        <begin position="1"/>
        <end position="24"/>
    </location>
</feature>
<protein>
    <submittedName>
        <fullName evidence="2">DUF1194 domain-containing protein</fullName>
    </submittedName>
</protein>
<dbReference type="Proteomes" id="UP001597373">
    <property type="component" value="Unassembled WGS sequence"/>
</dbReference>
<keyword evidence="3" id="KW-1185">Reference proteome</keyword>
<dbReference type="InterPro" id="IPR036465">
    <property type="entry name" value="vWFA_dom_sf"/>
</dbReference>
<dbReference type="EMBL" id="JBHUIR010000054">
    <property type="protein sequence ID" value="MFD2260899.1"/>
    <property type="molecule type" value="Genomic_DNA"/>
</dbReference>
<dbReference type="InterPro" id="IPR010607">
    <property type="entry name" value="DUF1194"/>
</dbReference>
<dbReference type="Gene3D" id="3.40.50.410">
    <property type="entry name" value="von Willebrand factor, type A domain"/>
    <property type="match status" value="1"/>
</dbReference>
<dbReference type="CDD" id="cd00198">
    <property type="entry name" value="vWFA"/>
    <property type="match status" value="1"/>
</dbReference>
<dbReference type="SUPFAM" id="SSF53300">
    <property type="entry name" value="vWA-like"/>
    <property type="match status" value="1"/>
</dbReference>
<proteinExistence type="predicted"/>
<evidence type="ECO:0000256" key="1">
    <source>
        <dbReference type="SAM" id="SignalP"/>
    </source>
</evidence>
<keyword evidence="1" id="KW-0732">Signal</keyword>
<evidence type="ECO:0000313" key="2">
    <source>
        <dbReference type="EMBL" id="MFD2260899.1"/>
    </source>
</evidence>
<dbReference type="RefSeq" id="WP_345098172.1">
    <property type="nucleotide sequence ID" value="NZ_BAABGS010000012.1"/>
</dbReference>
<name>A0ABW5DJ12_9HYPH</name>
<sequence>MVSYRAAWRAAILCTLLAASPARAQEPVDVELILAVDVSLSMSPGELEIQRRGYAEALTHDTVIRAIQNGVHGRIALAYFEWAGALSQRVVVPWTLIGSAEDAKAVAERLTVNPSNSARRTSISAAMDFALDLFGESTFAGLRRVVDISGDGPNNEGRPVLLARERLLNAGVTINGLPLMTSSGYRSSYDVEDLDLYYKECVVGGPGSFTIPLNDWTQFPEAVRRKLVIELAGQPPERERRRAEIVKVQAKASYDCLIGEKIWENRMLRWQP</sequence>
<gene>
    <name evidence="2" type="ORF">ACFSMZ_14190</name>
</gene>